<protein>
    <submittedName>
        <fullName evidence="2">Enoyl-CoA hydratase-related protein</fullName>
    </submittedName>
</protein>
<dbReference type="Gene3D" id="1.10.12.10">
    <property type="entry name" value="Lyase 2-enoyl-coa Hydratase, Chain A, domain 2"/>
    <property type="match status" value="1"/>
</dbReference>
<dbReference type="InterPro" id="IPR001753">
    <property type="entry name" value="Enoyl-CoA_hydra/iso"/>
</dbReference>
<evidence type="ECO:0000313" key="2">
    <source>
        <dbReference type="EMBL" id="WCO65930.1"/>
    </source>
</evidence>
<reference evidence="2" key="1">
    <citation type="submission" date="2023-01" db="EMBL/GenBank/DDBJ databases">
        <title>The diversity of Class Acidimicrobiia in South China Sea sediment environments and the proposal of Iamia marina sp. nov., a novel species of the genus Iamia.</title>
        <authorList>
            <person name="He Y."/>
            <person name="Tian X."/>
        </authorList>
    </citation>
    <scope>NUCLEOTIDE SEQUENCE</scope>
    <source>
        <strain evidence="2">DSM 19957</strain>
    </source>
</reference>
<dbReference type="Pfam" id="PF00378">
    <property type="entry name" value="ECH_1"/>
    <property type="match status" value="1"/>
</dbReference>
<proteinExistence type="inferred from homology"/>
<evidence type="ECO:0000313" key="3">
    <source>
        <dbReference type="Proteomes" id="UP001216390"/>
    </source>
</evidence>
<dbReference type="PANTHER" id="PTHR43459">
    <property type="entry name" value="ENOYL-COA HYDRATASE"/>
    <property type="match status" value="1"/>
</dbReference>
<name>A0AAE9Y3N9_9ACTN</name>
<dbReference type="Proteomes" id="UP001216390">
    <property type="component" value="Chromosome"/>
</dbReference>
<dbReference type="EMBL" id="CP116942">
    <property type="protein sequence ID" value="WCO65930.1"/>
    <property type="molecule type" value="Genomic_DNA"/>
</dbReference>
<dbReference type="KEGG" id="ima:PO878_15615"/>
<organism evidence="2 3">
    <name type="scientific">Iamia majanohamensis</name>
    <dbReference type="NCBI Taxonomy" id="467976"/>
    <lineage>
        <taxon>Bacteria</taxon>
        <taxon>Bacillati</taxon>
        <taxon>Actinomycetota</taxon>
        <taxon>Acidimicrobiia</taxon>
        <taxon>Acidimicrobiales</taxon>
        <taxon>Iamiaceae</taxon>
        <taxon>Iamia</taxon>
    </lineage>
</organism>
<dbReference type="RefSeq" id="WP_272735456.1">
    <property type="nucleotide sequence ID" value="NZ_CP116942.1"/>
</dbReference>
<sequence>MADDRPLEDQVQHRSEDGVAWITLDRPEVGNALTPDQRDRVIALLAEASGDLATRAVVLTATGKAFCTGADLRAPRDAPARPEGAPDRAVGDVSRTIRDGAQRLVAAVLDCEVPVIAAVNGTAAGIGAHLAFACDLVLAADSARFIEVFVRRGIVPDGGGAYLLPRLVGPQRAKELMFLGDSLPAADAERMGLVNRVVPADELAAVAGEWAGRLAAGPTRSLALTKWLVNRSLESDRAGAFADEALAQELAMHSADAQEGIAAFVERRDPTYQGW</sequence>
<dbReference type="SUPFAM" id="SSF52096">
    <property type="entry name" value="ClpP/crotonase"/>
    <property type="match status" value="1"/>
</dbReference>
<gene>
    <name evidence="2" type="ORF">PO878_15615</name>
</gene>
<evidence type="ECO:0000256" key="1">
    <source>
        <dbReference type="ARBA" id="ARBA00005254"/>
    </source>
</evidence>
<dbReference type="PANTHER" id="PTHR43459:SF1">
    <property type="entry name" value="EG:BACN32G11.4 PROTEIN"/>
    <property type="match status" value="1"/>
</dbReference>
<comment type="similarity">
    <text evidence="1">Belongs to the enoyl-CoA hydratase/isomerase family.</text>
</comment>
<dbReference type="GO" id="GO:0003824">
    <property type="term" value="F:catalytic activity"/>
    <property type="evidence" value="ECO:0007669"/>
    <property type="project" value="UniProtKB-ARBA"/>
</dbReference>
<dbReference type="Gene3D" id="3.90.226.10">
    <property type="entry name" value="2-enoyl-CoA Hydratase, Chain A, domain 1"/>
    <property type="match status" value="1"/>
</dbReference>
<dbReference type="CDD" id="cd06558">
    <property type="entry name" value="crotonase-like"/>
    <property type="match status" value="1"/>
</dbReference>
<keyword evidence="3" id="KW-1185">Reference proteome</keyword>
<dbReference type="InterPro" id="IPR029045">
    <property type="entry name" value="ClpP/crotonase-like_dom_sf"/>
</dbReference>
<dbReference type="AlphaFoldDB" id="A0AAE9Y3N9"/>
<accession>A0AAE9Y3N9</accession>
<dbReference type="InterPro" id="IPR014748">
    <property type="entry name" value="Enoyl-CoA_hydra_C"/>
</dbReference>